<feature type="region of interest" description="Disordered" evidence="1">
    <location>
        <begin position="128"/>
        <end position="188"/>
    </location>
</feature>
<evidence type="ECO:0000259" key="3">
    <source>
        <dbReference type="Pfam" id="PF21647"/>
    </source>
</evidence>
<feature type="domain" description="DUF6857" evidence="3">
    <location>
        <begin position="328"/>
        <end position="473"/>
    </location>
</feature>
<dbReference type="FunCoup" id="A0A804INE5">
    <property type="interactions" value="84"/>
</dbReference>
<evidence type="ECO:0000313" key="5">
    <source>
        <dbReference type="EnsemblPlants" id="Ma04_p10950.1"/>
    </source>
</evidence>
<feature type="region of interest" description="Disordered" evidence="1">
    <location>
        <begin position="206"/>
        <end position="273"/>
    </location>
</feature>
<name>A0A804INE5_MUSAM</name>
<gene>
    <name evidence="4" type="ORF">GSMUA_116250.1</name>
</gene>
<dbReference type="InParanoid" id="A0A804INE5"/>
<organism evidence="5 6">
    <name type="scientific">Musa acuminata subsp. malaccensis</name>
    <name type="common">Wild banana</name>
    <name type="synonym">Musa malaccensis</name>
    <dbReference type="NCBI Taxonomy" id="214687"/>
    <lineage>
        <taxon>Eukaryota</taxon>
        <taxon>Viridiplantae</taxon>
        <taxon>Streptophyta</taxon>
        <taxon>Embryophyta</taxon>
        <taxon>Tracheophyta</taxon>
        <taxon>Spermatophyta</taxon>
        <taxon>Magnoliopsida</taxon>
        <taxon>Liliopsida</taxon>
        <taxon>Zingiberales</taxon>
        <taxon>Musaceae</taxon>
        <taxon>Musa</taxon>
    </lineage>
</organism>
<dbReference type="OrthoDB" id="773154at2759"/>
<dbReference type="InterPro" id="IPR049172">
    <property type="entry name" value="DUF6857_pln"/>
</dbReference>
<evidence type="ECO:0000259" key="2">
    <source>
        <dbReference type="Pfam" id="PF06075"/>
    </source>
</evidence>
<feature type="compositionally biased region" description="Polar residues" evidence="1">
    <location>
        <begin position="259"/>
        <end position="269"/>
    </location>
</feature>
<dbReference type="PANTHER" id="PTHR31928">
    <property type="entry name" value="EXPRESSED PROTEIN"/>
    <property type="match status" value="1"/>
</dbReference>
<sequence length="613" mass="67252">MASLSPGVLLRLLQDDKSSSNPPRRPLHATPAVLQITGIVPAVAGPDLCPDKGFYIKVSDSSHSIYVSLPADLNDLILADRLQLGQLIQVRRLEPASPVPVLRDFRLLAGRHPCLHDTVDLIYAAPAASSSATPPLPPPEKKKRQLHSRSHSSVGDRISEVGMSSPSFAPSPTNRAAKRRERRSSDALHELQKFTVPCMDEDTYDSDDSRFSCTSSPASSRFSYASSSFSSPSPCTTKARKSWHASGRITERRREAKPTVQSRSASVSPSRLAHHARLMPKDDAPAAFQRNTEKALKVLGNSGKWKLPGSDKASTEISSTTTTSFCSSDGGVLWASLPPNLMRHGKEVVRQRDSSLQAAIDALLEASAADKLIECLSTYSELQSDKDGDPQLMVNRFLNFHHTLGQTRLIAQSLERSTQPSSCNYNPASARSVGKVAAERKSCATSWVKAALESDLVRFPTQVKALPETSEAPPSHGGRTKNSLAKGSSLLLASNTLQHEYNRWFLRYIDKFLDSIQSKTGYDGCELEVAGLLCQLKRVDGWLNSITSKEISSWPRDRLRDGVLSEEDEAEACERVRRKIYNVLLRHVESAAIALESMSTPDEEQDRELMLSS</sequence>
<reference evidence="4" key="1">
    <citation type="submission" date="2021-03" db="EMBL/GenBank/DDBJ databases">
        <authorList>
            <consortium name="Genoscope - CEA"/>
            <person name="William W."/>
        </authorList>
    </citation>
    <scope>NUCLEOTIDE SEQUENCE</scope>
    <source>
        <strain evidence="4">Doubled-haploid Pahang</strain>
    </source>
</reference>
<evidence type="ECO:0000256" key="1">
    <source>
        <dbReference type="SAM" id="MobiDB-lite"/>
    </source>
</evidence>
<feature type="compositionally biased region" description="Polar residues" evidence="1">
    <location>
        <begin position="162"/>
        <end position="174"/>
    </location>
</feature>
<dbReference type="EnsemblPlants" id="Ma04_t10950.1">
    <property type="protein sequence ID" value="Ma04_p10950.1"/>
    <property type="gene ID" value="Ma04_g10950"/>
</dbReference>
<dbReference type="Gramene" id="Ma04_t10950.1">
    <property type="protein sequence ID" value="Ma04_p10950.1"/>
    <property type="gene ID" value="Ma04_g10950"/>
</dbReference>
<dbReference type="InterPro" id="IPR048297">
    <property type="entry name" value="DUF936_dom_pln"/>
</dbReference>
<accession>A0A804INE5</accession>
<dbReference type="EMBL" id="HG996469">
    <property type="protein sequence ID" value="CAG1841830.1"/>
    <property type="molecule type" value="Genomic_DNA"/>
</dbReference>
<dbReference type="Pfam" id="PF21647">
    <property type="entry name" value="DUF6857"/>
    <property type="match status" value="2"/>
</dbReference>
<dbReference type="AlphaFoldDB" id="A0A804INE5"/>
<protein>
    <submittedName>
        <fullName evidence="4">(wild Malaysian banana) hypothetical protein</fullName>
    </submittedName>
</protein>
<feature type="compositionally biased region" description="Basic residues" evidence="1">
    <location>
        <begin position="141"/>
        <end position="150"/>
    </location>
</feature>
<evidence type="ECO:0000313" key="6">
    <source>
        <dbReference type="Proteomes" id="UP000012960"/>
    </source>
</evidence>
<feature type="domain" description="DUF6857" evidence="3">
    <location>
        <begin position="494"/>
        <end position="594"/>
    </location>
</feature>
<reference evidence="5" key="2">
    <citation type="submission" date="2021-05" db="UniProtKB">
        <authorList>
            <consortium name="EnsemblPlants"/>
        </authorList>
    </citation>
    <scope>IDENTIFICATION</scope>
    <source>
        <strain evidence="5">subsp. malaccensis</strain>
    </source>
</reference>
<keyword evidence="6" id="KW-1185">Reference proteome</keyword>
<feature type="domain" description="DUF936" evidence="2">
    <location>
        <begin position="4"/>
        <end position="122"/>
    </location>
</feature>
<evidence type="ECO:0000313" key="4">
    <source>
        <dbReference type="EMBL" id="CAG1841830.1"/>
    </source>
</evidence>
<dbReference type="Pfam" id="PF06075">
    <property type="entry name" value="DUF936"/>
    <property type="match status" value="1"/>
</dbReference>
<dbReference type="Proteomes" id="UP000012960">
    <property type="component" value="Unplaced"/>
</dbReference>
<feature type="compositionally biased region" description="Low complexity" evidence="1">
    <location>
        <begin position="215"/>
        <end position="234"/>
    </location>
</feature>
<dbReference type="OMA" id="WHASGRI"/>
<dbReference type="InterPro" id="IPR010341">
    <property type="entry name" value="DUF936_pln"/>
</dbReference>
<proteinExistence type="predicted"/>
<dbReference type="PANTHER" id="PTHR31928:SF13">
    <property type="entry name" value="OS07G0588300 PROTEIN"/>
    <property type="match status" value="1"/>
</dbReference>